<organism evidence="12 13">
    <name type="scientific">Gracilariopsis chorda</name>
    <dbReference type="NCBI Taxonomy" id="448386"/>
    <lineage>
        <taxon>Eukaryota</taxon>
        <taxon>Rhodophyta</taxon>
        <taxon>Florideophyceae</taxon>
        <taxon>Rhodymeniophycidae</taxon>
        <taxon>Gracilariales</taxon>
        <taxon>Gracilariaceae</taxon>
        <taxon>Gracilariopsis</taxon>
    </lineage>
</organism>
<gene>
    <name evidence="12" type="ORF">BWQ96_06492</name>
</gene>
<dbReference type="GO" id="GO:0052925">
    <property type="term" value="F:dol-P-Man:Man(5)GlcNAc(2)-PP-Dol alpha-1,3-mannosyltransferase activity"/>
    <property type="evidence" value="ECO:0007669"/>
    <property type="project" value="UniProtKB-EC"/>
</dbReference>
<comment type="catalytic activity">
    <reaction evidence="10">
        <text>an alpha-D-Man-(1-&gt;2)-alpha-D-Man-(1-&gt;2)-alpha-D-Man-(1-&gt;3)-[alpha-D-Man-(1-&gt;6)]-beta-D-Man-(1-&gt;4)-beta-D-GlcNAc-(1-&gt;4)-alpha-D-GlcNAc-diphospho-di-trans,poly-cis-dolichol + a di-trans,poly-cis-dolichyl beta-D-mannosyl phosphate = an alpha-D-Man-(1-&gt;2)-alpha-D-Man-(1-&gt;2)-alpha-D-Man-(1-&gt;3)-[alpha-D-Man-(1-&gt;3)-alpha-D-Man-(1-&gt;6)]-beta-D-Man-(1-&gt;4)-beta-D-GlcNAc-(1-&gt;4)-alpha-D-GlcNAc-diphospho-di-trans,poly-cis-dolichol + a di-trans,poly-cis-dolichyl phosphate + H(+)</text>
        <dbReference type="Rhea" id="RHEA:29527"/>
        <dbReference type="Rhea" id="RHEA-COMP:19498"/>
        <dbReference type="Rhea" id="RHEA-COMP:19501"/>
        <dbReference type="Rhea" id="RHEA-COMP:19516"/>
        <dbReference type="Rhea" id="RHEA-COMP:19517"/>
        <dbReference type="ChEBI" id="CHEBI:15378"/>
        <dbReference type="ChEBI" id="CHEBI:57683"/>
        <dbReference type="ChEBI" id="CHEBI:58211"/>
        <dbReference type="ChEBI" id="CHEBI:132515"/>
        <dbReference type="ChEBI" id="CHEBI:132516"/>
        <dbReference type="EC" id="2.4.1.258"/>
    </reaction>
    <physiologicalReaction direction="left-to-right" evidence="10">
        <dbReference type="Rhea" id="RHEA:29528"/>
    </physiologicalReaction>
</comment>
<dbReference type="EC" id="2.4.1.258" evidence="3"/>
<sequence length="440" mass="50381">MQRPYSSKLSNFADSLDELLRKRFFLISTLLVALNLSGCILVISRVPYTEVDWVAYMEEVAGVVEYGELDYKQLRGGTGPLVYPAGFVYFFSLLYKLTDHGNNIFLAQYIFAVFHSVTLALVLCIYYKCHTHVSPNGKPPFPLYIVGFLFLSRRIVSLFVLRLFNDGVQAMIMYIAVLLFMRNRWTMGCLIYSFSVSIKMNALLYAPGLAVLLCQARGFGGFASRVIAICLGLQITLGLPFLFHAPTSYLSRAFELTREFLYRWSVNGAFLSEDLFLDKKLAVSLLSIHLFVLILFGHYRWTANEDGGIPSLIIPQRFDRKSWLQFLFKDEHRKLRPFHVAAVLFSSNFIGIVFARTLHYQFYAWYAHTIPFLVWGGPYPWVVKTAIIFAIEIVFNIFPPSSYAAILLNLCHVSILISLWREARANRTTIYEASDRAKVK</sequence>
<dbReference type="PANTHER" id="PTHR12646">
    <property type="entry name" value="NOT56 - RELATED"/>
    <property type="match status" value="1"/>
</dbReference>
<dbReference type="AlphaFoldDB" id="A0A2V3IRH9"/>
<feature type="transmembrane region" description="Helical" evidence="11">
    <location>
        <begin position="81"/>
        <end position="97"/>
    </location>
</feature>
<feature type="transmembrane region" description="Helical" evidence="11">
    <location>
        <begin position="24"/>
        <end position="43"/>
    </location>
</feature>
<dbReference type="STRING" id="448386.A0A2V3IRH9"/>
<dbReference type="EMBL" id="NBIV01000112">
    <property type="protein sequence ID" value="PXF43760.1"/>
    <property type="molecule type" value="Genomic_DNA"/>
</dbReference>
<keyword evidence="6 11" id="KW-0812">Transmembrane</keyword>
<evidence type="ECO:0000256" key="4">
    <source>
        <dbReference type="ARBA" id="ARBA00022676"/>
    </source>
</evidence>
<feature type="transmembrane region" description="Helical" evidence="11">
    <location>
        <begin position="338"/>
        <end position="358"/>
    </location>
</feature>
<evidence type="ECO:0000256" key="5">
    <source>
        <dbReference type="ARBA" id="ARBA00022679"/>
    </source>
</evidence>
<comment type="subcellular location">
    <subcellularLocation>
        <location evidence="1">Endoplasmic reticulum membrane</location>
        <topology evidence="1">Multi-pass membrane protein</topology>
    </subcellularLocation>
</comment>
<comment type="caution">
    <text evidence="12">The sequence shown here is derived from an EMBL/GenBank/DDBJ whole genome shotgun (WGS) entry which is preliminary data.</text>
</comment>
<keyword evidence="5 12" id="KW-0808">Transferase</keyword>
<dbReference type="Pfam" id="PF05208">
    <property type="entry name" value="ALG3"/>
    <property type="match status" value="1"/>
</dbReference>
<keyword evidence="9 11" id="KW-0472">Membrane</keyword>
<evidence type="ECO:0000313" key="13">
    <source>
        <dbReference type="Proteomes" id="UP000247409"/>
    </source>
</evidence>
<keyword evidence="8 11" id="KW-1133">Transmembrane helix</keyword>
<keyword evidence="7" id="KW-0256">Endoplasmic reticulum</keyword>
<dbReference type="OrthoDB" id="20028at2759"/>
<evidence type="ECO:0000256" key="10">
    <source>
        <dbReference type="ARBA" id="ARBA00049506"/>
    </source>
</evidence>
<feature type="transmembrane region" description="Helical" evidence="11">
    <location>
        <begin position="109"/>
        <end position="129"/>
    </location>
</feature>
<name>A0A2V3IRH9_9FLOR</name>
<feature type="transmembrane region" description="Helical" evidence="11">
    <location>
        <begin position="402"/>
        <end position="420"/>
    </location>
</feature>
<feature type="transmembrane region" description="Helical" evidence="11">
    <location>
        <begin position="281"/>
        <end position="299"/>
    </location>
</feature>
<dbReference type="Proteomes" id="UP000247409">
    <property type="component" value="Unassembled WGS sequence"/>
</dbReference>
<dbReference type="PANTHER" id="PTHR12646:SF0">
    <property type="entry name" value="DOL-P-MAN:MAN(5)GLCNAC(2)-PP-DOL ALPHA-1,3-MANNOSYLTRANSFERASE"/>
    <property type="match status" value="1"/>
</dbReference>
<evidence type="ECO:0000256" key="2">
    <source>
        <dbReference type="ARBA" id="ARBA00004922"/>
    </source>
</evidence>
<evidence type="ECO:0000256" key="3">
    <source>
        <dbReference type="ARBA" id="ARBA00011964"/>
    </source>
</evidence>
<comment type="pathway">
    <text evidence="2">Protein modification; protein glycosylation.</text>
</comment>
<evidence type="ECO:0000313" key="12">
    <source>
        <dbReference type="EMBL" id="PXF43760.1"/>
    </source>
</evidence>
<feature type="transmembrane region" description="Helical" evidence="11">
    <location>
        <begin position="378"/>
        <end position="395"/>
    </location>
</feature>
<evidence type="ECO:0000256" key="1">
    <source>
        <dbReference type="ARBA" id="ARBA00004477"/>
    </source>
</evidence>
<feature type="transmembrane region" description="Helical" evidence="11">
    <location>
        <begin position="141"/>
        <end position="161"/>
    </location>
</feature>
<protein>
    <recommendedName>
        <fullName evidence="3">dolichyl-P-Man:Man5GlcNAc2-PP-dolichol alpha-1,3-mannosyltransferase</fullName>
        <ecNumber evidence="3">2.4.1.258</ecNumber>
    </recommendedName>
</protein>
<proteinExistence type="predicted"/>
<dbReference type="InterPro" id="IPR007873">
    <property type="entry name" value="Glycosyltransferase_ALG3"/>
</dbReference>
<accession>A0A2V3IRH9</accession>
<evidence type="ECO:0000256" key="8">
    <source>
        <dbReference type="ARBA" id="ARBA00022989"/>
    </source>
</evidence>
<feature type="transmembrane region" description="Helical" evidence="11">
    <location>
        <begin position="191"/>
        <end position="214"/>
    </location>
</feature>
<keyword evidence="13" id="KW-1185">Reference proteome</keyword>
<keyword evidence="4 12" id="KW-0328">Glycosyltransferase</keyword>
<evidence type="ECO:0000256" key="9">
    <source>
        <dbReference type="ARBA" id="ARBA00023136"/>
    </source>
</evidence>
<feature type="transmembrane region" description="Helical" evidence="11">
    <location>
        <begin position="226"/>
        <end position="245"/>
    </location>
</feature>
<evidence type="ECO:0000256" key="6">
    <source>
        <dbReference type="ARBA" id="ARBA00022692"/>
    </source>
</evidence>
<reference evidence="12 13" key="1">
    <citation type="journal article" date="2018" name="Mol. Biol. Evol.">
        <title>Analysis of the draft genome of the red seaweed Gracilariopsis chorda provides insights into genome size evolution in Rhodophyta.</title>
        <authorList>
            <person name="Lee J."/>
            <person name="Yang E.C."/>
            <person name="Graf L."/>
            <person name="Yang J.H."/>
            <person name="Qiu H."/>
            <person name="Zel Zion U."/>
            <person name="Chan C.X."/>
            <person name="Stephens T.G."/>
            <person name="Weber A.P.M."/>
            <person name="Boo G.H."/>
            <person name="Boo S.M."/>
            <person name="Kim K.M."/>
            <person name="Shin Y."/>
            <person name="Jung M."/>
            <person name="Lee S.J."/>
            <person name="Yim H.S."/>
            <person name="Lee J.H."/>
            <person name="Bhattacharya D."/>
            <person name="Yoon H.S."/>
        </authorList>
    </citation>
    <scope>NUCLEOTIDE SEQUENCE [LARGE SCALE GENOMIC DNA]</scope>
    <source>
        <strain evidence="12 13">SKKU-2015</strain>
        <tissue evidence="12">Whole body</tissue>
    </source>
</reference>
<dbReference type="GO" id="GO:0005789">
    <property type="term" value="C:endoplasmic reticulum membrane"/>
    <property type="evidence" value="ECO:0007669"/>
    <property type="project" value="UniProtKB-SubCell"/>
</dbReference>
<evidence type="ECO:0000256" key="11">
    <source>
        <dbReference type="SAM" id="Phobius"/>
    </source>
</evidence>
<evidence type="ECO:0000256" key="7">
    <source>
        <dbReference type="ARBA" id="ARBA00022824"/>
    </source>
</evidence>